<comment type="caution">
    <text evidence="1">The sequence shown here is derived from an EMBL/GenBank/DDBJ whole genome shotgun (WGS) entry which is preliminary data.</text>
</comment>
<dbReference type="Proteomes" id="UP000778578">
    <property type="component" value="Unassembled WGS sequence"/>
</dbReference>
<evidence type="ECO:0000313" key="2">
    <source>
        <dbReference type="Proteomes" id="UP000778578"/>
    </source>
</evidence>
<dbReference type="RefSeq" id="WP_222967545.1">
    <property type="nucleotide sequence ID" value="NZ_JAINZZ010000051.1"/>
</dbReference>
<accession>A0ABS7QEH6</accession>
<evidence type="ECO:0000313" key="1">
    <source>
        <dbReference type="EMBL" id="MBY8881571.1"/>
    </source>
</evidence>
<gene>
    <name evidence="1" type="ORF">K7862_28600</name>
</gene>
<name>A0ABS7QEH6_9ACTN</name>
<dbReference type="EMBL" id="JAINZZ010000051">
    <property type="protein sequence ID" value="MBY8881571.1"/>
    <property type="molecule type" value="Genomic_DNA"/>
</dbReference>
<reference evidence="1 2" key="1">
    <citation type="submission" date="2021-08" db="EMBL/GenBank/DDBJ databases">
        <title>WGS of actinomycetes from Thailand.</title>
        <authorList>
            <person name="Thawai C."/>
        </authorList>
    </citation>
    <scope>NUCLEOTIDE SEQUENCE [LARGE SCALE GENOMIC DNA]</scope>
    <source>
        <strain evidence="1 2">PLK6-54</strain>
    </source>
</reference>
<proteinExistence type="predicted"/>
<organism evidence="1 2">
    <name type="scientific">Actinacidiphila acidipaludis</name>
    <dbReference type="NCBI Taxonomy" id="2873382"/>
    <lineage>
        <taxon>Bacteria</taxon>
        <taxon>Bacillati</taxon>
        <taxon>Actinomycetota</taxon>
        <taxon>Actinomycetes</taxon>
        <taxon>Kitasatosporales</taxon>
        <taxon>Streptomycetaceae</taxon>
        <taxon>Actinacidiphila</taxon>
    </lineage>
</organism>
<sequence>MTAPRSLDEYLAKARLVSPEYTADELAAAQARLTARATQQLMSGALTFDDVTGPDLCPAHARQEQWPAPVDGDDAETRDRLEAAGDLQHLCKIVISQDNALHAMSELLSGRAHDASLIPEPDGARVLACILHLAGREDSARFWWQFAAGADDGLARFCLFLHHLALGELQEANWWHDQVPRGGRDMWARAVREGRDEETAAAATCLHAVARHKAVPEATNAVVVYVKNAIQFVDDEDIPLPLPPDGFAQRIEEMTAGV</sequence>
<protein>
    <submittedName>
        <fullName evidence="1">Uncharacterized protein</fullName>
    </submittedName>
</protein>
<keyword evidence="2" id="KW-1185">Reference proteome</keyword>